<feature type="domain" description="B30.2/SPRY" evidence="5">
    <location>
        <begin position="112"/>
        <end position="309"/>
    </location>
</feature>
<evidence type="ECO:0000259" key="5">
    <source>
        <dbReference type="PROSITE" id="PS50188"/>
    </source>
</evidence>
<keyword evidence="1" id="KW-0479">Metal-binding</keyword>
<dbReference type="PANTHER" id="PTHR25465:SF5">
    <property type="entry name" value="E3 UBIQUITIN_ISG15 LIGASE TRIM25-RELATED"/>
    <property type="match status" value="1"/>
</dbReference>
<dbReference type="GO" id="GO:0005737">
    <property type="term" value="C:cytoplasm"/>
    <property type="evidence" value="ECO:0007669"/>
    <property type="project" value="UniProtKB-ARBA"/>
</dbReference>
<dbReference type="AlphaFoldDB" id="A0ABD2GE78"/>
<evidence type="ECO:0000256" key="1">
    <source>
        <dbReference type="ARBA" id="ARBA00022723"/>
    </source>
</evidence>
<dbReference type="InterPro" id="IPR013320">
    <property type="entry name" value="ConA-like_dom_sf"/>
</dbReference>
<reference evidence="7 8" key="2">
    <citation type="journal article" date="2024" name="G3 (Bethesda)">
        <title>The genome of the cryopelagic Antarctic bald notothen, Trematomus borchgrevinki.</title>
        <authorList>
            <person name="Rayamajhi N."/>
            <person name="Rivera-Colon A.G."/>
            <person name="Minhas B.F."/>
            <person name="Cheng C.C."/>
            <person name="Catchen J.M."/>
        </authorList>
    </citation>
    <scope>NUCLEOTIDE SEQUENCE [LARGE SCALE GENOMIC DNA]</scope>
    <source>
        <strain evidence="7">AGRC-2024</strain>
    </source>
</reference>
<dbReference type="InterPro" id="IPR003877">
    <property type="entry name" value="SPRY_dom"/>
</dbReference>
<dbReference type="SMART" id="SM01289">
    <property type="entry name" value="PYRIN"/>
    <property type="match status" value="1"/>
</dbReference>
<dbReference type="SUPFAM" id="SSF47986">
    <property type="entry name" value="DEATH domain"/>
    <property type="match status" value="1"/>
</dbReference>
<dbReference type="PROSITE" id="PS50188">
    <property type="entry name" value="B302_SPRY"/>
    <property type="match status" value="1"/>
</dbReference>
<evidence type="ECO:0000256" key="3">
    <source>
        <dbReference type="ARBA" id="ARBA00022833"/>
    </source>
</evidence>
<keyword evidence="8" id="KW-1185">Reference proteome</keyword>
<evidence type="ECO:0000313" key="7">
    <source>
        <dbReference type="EMBL" id="KAL3052040.1"/>
    </source>
</evidence>
<dbReference type="Gene3D" id="1.10.533.10">
    <property type="entry name" value="Death Domain, Fas"/>
    <property type="match status" value="1"/>
</dbReference>
<feature type="domain" description="Pyrin" evidence="6">
    <location>
        <begin position="1"/>
        <end position="88"/>
    </location>
</feature>
<dbReference type="CDD" id="cd08321">
    <property type="entry name" value="Pyrin_ASC-like"/>
    <property type="match status" value="1"/>
</dbReference>
<evidence type="ECO:0000256" key="2">
    <source>
        <dbReference type="ARBA" id="ARBA00022771"/>
    </source>
</evidence>
<dbReference type="GO" id="GO:0008270">
    <property type="term" value="F:zinc ion binding"/>
    <property type="evidence" value="ECO:0007669"/>
    <property type="project" value="UniProtKB-KW"/>
</dbReference>
<dbReference type="InterPro" id="IPR001870">
    <property type="entry name" value="B30.2/SPRY"/>
</dbReference>
<name>A0ABD2GE78_PAGBO</name>
<keyword evidence="2" id="KW-0863">Zinc-finger</keyword>
<dbReference type="InterPro" id="IPR043136">
    <property type="entry name" value="B30.2/SPRY_sf"/>
</dbReference>
<dbReference type="InterPro" id="IPR051051">
    <property type="entry name" value="E3_ubiq-ligase_TRIM/RNF"/>
</dbReference>
<comment type="caution">
    <text evidence="7">The sequence shown here is derived from an EMBL/GenBank/DDBJ whole genome shotgun (WGS) entry which is preliminary data.</text>
</comment>
<gene>
    <name evidence="7" type="ORF">OYC64_004740</name>
</gene>
<protein>
    <recommendedName>
        <fullName evidence="9">Stonustoxin subunit beta-like</fullName>
    </recommendedName>
</protein>
<evidence type="ECO:0000313" key="8">
    <source>
        <dbReference type="Proteomes" id="UP001619887"/>
    </source>
</evidence>
<evidence type="ECO:0008006" key="9">
    <source>
        <dbReference type="Google" id="ProtNLM"/>
    </source>
</evidence>
<dbReference type="InterPro" id="IPR003879">
    <property type="entry name" value="Butyrophylin_SPRY"/>
</dbReference>
<dbReference type="FunFam" id="2.60.120.920:FF:000037">
    <property type="entry name" value="Si:dkey-191j3.2"/>
    <property type="match status" value="1"/>
</dbReference>
<keyword evidence="3" id="KW-0862">Zinc</keyword>
<dbReference type="Gene3D" id="2.60.120.920">
    <property type="match status" value="1"/>
</dbReference>
<organism evidence="7 8">
    <name type="scientific">Pagothenia borchgrevinki</name>
    <name type="common">Bald rockcod</name>
    <name type="synonym">Trematomus borchgrevinki</name>
    <dbReference type="NCBI Taxonomy" id="8213"/>
    <lineage>
        <taxon>Eukaryota</taxon>
        <taxon>Metazoa</taxon>
        <taxon>Chordata</taxon>
        <taxon>Craniata</taxon>
        <taxon>Vertebrata</taxon>
        <taxon>Euteleostomi</taxon>
        <taxon>Actinopterygii</taxon>
        <taxon>Neopterygii</taxon>
        <taxon>Teleostei</taxon>
        <taxon>Neoteleostei</taxon>
        <taxon>Acanthomorphata</taxon>
        <taxon>Eupercaria</taxon>
        <taxon>Perciformes</taxon>
        <taxon>Notothenioidei</taxon>
        <taxon>Nototheniidae</taxon>
        <taxon>Pagothenia</taxon>
    </lineage>
</organism>
<sequence length="309" mass="34473">MATPREVLLKTFKKLGEDEFKEFKWYLQGEVLEITGISKSKLEKADRGDTVDLMLPHYGMNTIEVTREVLKMIPRNDLVAELSESSSESSSDSEGENPLSAGLEDPLCSLETLRLDHGGKQRAGVKKYSCELTLDSNTVNICLKLSEDNRKVTRMGKKEQPYPDHPERFDSWAQLMCREALTGRCYWEVEWRGEVDIAVTYKGISRRGEREDCGFGSNDQSWSLDCSDEGYSVSHNNRETDISSSSSSSSSSGRVAVYLDHAAGSLSFYRVSSRDTLTHLHTLRATFTEPLYAGFGFGTDGASVSLCPL</sequence>
<dbReference type="SMART" id="SM00589">
    <property type="entry name" value="PRY"/>
    <property type="match status" value="1"/>
</dbReference>
<dbReference type="PANTHER" id="PTHR25465">
    <property type="entry name" value="B-BOX DOMAIN CONTAINING"/>
    <property type="match status" value="1"/>
</dbReference>
<evidence type="ECO:0000256" key="4">
    <source>
        <dbReference type="SAM" id="MobiDB-lite"/>
    </source>
</evidence>
<feature type="region of interest" description="Disordered" evidence="4">
    <location>
        <begin position="81"/>
        <end position="102"/>
    </location>
</feature>
<dbReference type="Pfam" id="PF02758">
    <property type="entry name" value="PYRIN"/>
    <property type="match status" value="1"/>
</dbReference>
<dbReference type="Proteomes" id="UP001619887">
    <property type="component" value="Unassembled WGS sequence"/>
</dbReference>
<dbReference type="CDD" id="cd16040">
    <property type="entry name" value="SPRY_PRY_SNTX"/>
    <property type="match status" value="1"/>
</dbReference>
<dbReference type="Pfam" id="PF13765">
    <property type="entry name" value="PRY"/>
    <property type="match status" value="1"/>
</dbReference>
<dbReference type="SMART" id="SM00449">
    <property type="entry name" value="SPRY"/>
    <property type="match status" value="1"/>
</dbReference>
<dbReference type="SUPFAM" id="SSF49899">
    <property type="entry name" value="Concanavalin A-like lectins/glucanases"/>
    <property type="match status" value="1"/>
</dbReference>
<dbReference type="PROSITE" id="PS50824">
    <property type="entry name" value="DAPIN"/>
    <property type="match status" value="1"/>
</dbReference>
<feature type="compositionally biased region" description="Low complexity" evidence="4">
    <location>
        <begin position="81"/>
        <end position="92"/>
    </location>
</feature>
<dbReference type="PRINTS" id="PR01407">
    <property type="entry name" value="BUTYPHLNCDUF"/>
</dbReference>
<dbReference type="InterPro" id="IPR011029">
    <property type="entry name" value="DEATH-like_dom_sf"/>
</dbReference>
<dbReference type="InterPro" id="IPR004020">
    <property type="entry name" value="DAPIN"/>
</dbReference>
<accession>A0ABD2GE78</accession>
<evidence type="ECO:0000259" key="6">
    <source>
        <dbReference type="PROSITE" id="PS50824"/>
    </source>
</evidence>
<dbReference type="EMBL" id="JBIYXZ010002079">
    <property type="protein sequence ID" value="KAL3052040.1"/>
    <property type="molecule type" value="Genomic_DNA"/>
</dbReference>
<dbReference type="Pfam" id="PF00622">
    <property type="entry name" value="SPRY"/>
    <property type="match status" value="1"/>
</dbReference>
<reference evidence="7 8" key="1">
    <citation type="journal article" date="2022" name="G3 (Bethesda)">
        <title>Evaluating Illumina-, Nanopore-, and PacBio-based genome assembly strategies with the bald notothen, Trematomus borchgrevinki.</title>
        <authorList>
            <person name="Rayamajhi N."/>
            <person name="Cheng C.C."/>
            <person name="Catchen J.M."/>
        </authorList>
    </citation>
    <scope>NUCLEOTIDE SEQUENCE [LARGE SCALE GENOMIC DNA]</scope>
    <source>
        <strain evidence="7">AGRC-2024</strain>
    </source>
</reference>
<dbReference type="InterPro" id="IPR006574">
    <property type="entry name" value="PRY"/>
</dbReference>
<proteinExistence type="predicted"/>